<organism evidence="2 3">
    <name type="scientific">Liparis tanakae</name>
    <name type="common">Tanaka's snailfish</name>
    <dbReference type="NCBI Taxonomy" id="230148"/>
    <lineage>
        <taxon>Eukaryota</taxon>
        <taxon>Metazoa</taxon>
        <taxon>Chordata</taxon>
        <taxon>Craniata</taxon>
        <taxon>Vertebrata</taxon>
        <taxon>Euteleostomi</taxon>
        <taxon>Actinopterygii</taxon>
        <taxon>Neopterygii</taxon>
        <taxon>Teleostei</taxon>
        <taxon>Neoteleostei</taxon>
        <taxon>Acanthomorphata</taxon>
        <taxon>Eupercaria</taxon>
        <taxon>Perciformes</taxon>
        <taxon>Cottioidei</taxon>
        <taxon>Cottales</taxon>
        <taxon>Liparidae</taxon>
        <taxon>Liparis</taxon>
    </lineage>
</organism>
<gene>
    <name evidence="2" type="ORF">EYF80_064279</name>
</gene>
<evidence type="ECO:0000313" key="2">
    <source>
        <dbReference type="EMBL" id="TNN25590.1"/>
    </source>
</evidence>
<protein>
    <submittedName>
        <fullName evidence="2">Uncharacterized protein</fullName>
    </submittedName>
</protein>
<dbReference type="Proteomes" id="UP000314294">
    <property type="component" value="Unassembled WGS sequence"/>
</dbReference>
<dbReference type="EMBL" id="SRLO01012139">
    <property type="protein sequence ID" value="TNN25590.1"/>
    <property type="molecule type" value="Genomic_DNA"/>
</dbReference>
<feature type="compositionally biased region" description="Basic and acidic residues" evidence="1">
    <location>
        <begin position="45"/>
        <end position="54"/>
    </location>
</feature>
<sequence length="99" mass="10632">MDHVTSFTPQEVASGGGERMSRGKTQQKGDAVSRRRAAWRPSISHMERDGERPARSLAPLSPRSRFTLIEAPGKHASPGSKSHSGVIPPASSSPRSTEN</sequence>
<keyword evidence="3" id="KW-1185">Reference proteome</keyword>
<reference evidence="2 3" key="1">
    <citation type="submission" date="2019-03" db="EMBL/GenBank/DDBJ databases">
        <title>First draft genome of Liparis tanakae, snailfish: a comprehensive survey of snailfish specific genes.</title>
        <authorList>
            <person name="Kim W."/>
            <person name="Song I."/>
            <person name="Jeong J.-H."/>
            <person name="Kim D."/>
            <person name="Kim S."/>
            <person name="Ryu S."/>
            <person name="Song J.Y."/>
            <person name="Lee S.K."/>
        </authorList>
    </citation>
    <scope>NUCLEOTIDE SEQUENCE [LARGE SCALE GENOMIC DNA]</scope>
    <source>
        <tissue evidence="2">Muscle</tissue>
    </source>
</reference>
<dbReference type="AlphaFoldDB" id="A0A4Z2EAK2"/>
<feature type="compositionally biased region" description="Polar residues" evidence="1">
    <location>
        <begin position="1"/>
        <end position="11"/>
    </location>
</feature>
<evidence type="ECO:0000313" key="3">
    <source>
        <dbReference type="Proteomes" id="UP000314294"/>
    </source>
</evidence>
<evidence type="ECO:0000256" key="1">
    <source>
        <dbReference type="SAM" id="MobiDB-lite"/>
    </source>
</evidence>
<feature type="compositionally biased region" description="Polar residues" evidence="1">
    <location>
        <begin position="90"/>
        <end position="99"/>
    </location>
</feature>
<accession>A0A4Z2EAK2</accession>
<name>A0A4Z2EAK2_9TELE</name>
<comment type="caution">
    <text evidence="2">The sequence shown here is derived from an EMBL/GenBank/DDBJ whole genome shotgun (WGS) entry which is preliminary data.</text>
</comment>
<feature type="region of interest" description="Disordered" evidence="1">
    <location>
        <begin position="1"/>
        <end position="99"/>
    </location>
</feature>
<proteinExistence type="predicted"/>